<sequence length="415" mass="47242">MPQSFDMRRFASILLLLSLLLPLARPALAQGWEAGYANGRMIGIDPYIKVTRGGPIHSFEGAYIFTPRATADGYDAAYGDPRFRFGLQVVDLSRIRLKDPDFRPLAAPSRLGTSVLLFAAFERPLLRTPQGWSLDYTLAQGVSLNTHKWHRTRNPENEMLGSRFAIYFGAGLHVAYRRGGWEFRAGPDFLHLSNSALHRPNKGANAWLFQTFVRHYFDAASPDSLTRLQIPFTDRGFLVDVDYRLGLKTSVGEWLYDHNAERYGNPIRYGSYGLYASHGLGLGLLYRYSLKYASGLGLDLTHEPYAGRIEVQNPARPHDIGKTTIGLSLRHEARYRRLAATFALGIYLLRPLKRYALTDEEYGYYERIGLRYDFPCGLHTGFNIHAHRTKAYAGEWYVGFRFAPRKRKPIVPYHP</sequence>
<dbReference type="STRING" id="626522.GCWU000325_01507"/>
<dbReference type="HOGENOM" id="CLU_663679_0_0_10"/>
<dbReference type="OrthoDB" id="627554at2"/>
<reference evidence="2" key="1">
    <citation type="submission" date="2009-09" db="EMBL/GenBank/DDBJ databases">
        <authorList>
            <person name="Weinstock G."/>
            <person name="Sodergren E."/>
            <person name="Clifton S."/>
            <person name="Fulton L."/>
            <person name="Fulton B."/>
            <person name="Courtney L."/>
            <person name="Fronick C."/>
            <person name="Harrison M."/>
            <person name="Strong C."/>
            <person name="Farmer C."/>
            <person name="Delahaunty K."/>
            <person name="Markovic C."/>
            <person name="Hall O."/>
            <person name="Minx P."/>
            <person name="Tomlinson C."/>
            <person name="Mitreva M."/>
            <person name="Nelson J."/>
            <person name="Hou S."/>
            <person name="Wollam A."/>
            <person name="Pepin K.H."/>
            <person name="Johnson M."/>
            <person name="Bhonagiri V."/>
            <person name="Nash W.E."/>
            <person name="Warren W."/>
            <person name="Chinwalla A."/>
            <person name="Mardis E.R."/>
            <person name="Wilson R.K."/>
        </authorList>
    </citation>
    <scope>NUCLEOTIDE SEQUENCE [LARGE SCALE GENOMIC DNA]</scope>
    <source>
        <strain evidence="2">ATCC 51259</strain>
    </source>
</reference>
<name>C9LH06_9BACT</name>
<feature type="signal peptide" evidence="1">
    <location>
        <begin position="1"/>
        <end position="29"/>
    </location>
</feature>
<dbReference type="InterPro" id="IPR018550">
    <property type="entry name" value="Lipid-A_deacylase-rel"/>
</dbReference>
<comment type="caution">
    <text evidence="2">The sequence shown here is derived from an EMBL/GenBank/DDBJ whole genome shotgun (WGS) entry which is preliminary data.</text>
</comment>
<evidence type="ECO:0000256" key="1">
    <source>
        <dbReference type="SAM" id="SignalP"/>
    </source>
</evidence>
<evidence type="ECO:0000313" key="3">
    <source>
        <dbReference type="Proteomes" id="UP000003460"/>
    </source>
</evidence>
<dbReference type="Proteomes" id="UP000003460">
    <property type="component" value="Unassembled WGS sequence"/>
</dbReference>
<gene>
    <name evidence="2" type="ORF">GCWU000325_01507</name>
</gene>
<accession>C9LH06</accession>
<dbReference type="Pfam" id="PF09411">
    <property type="entry name" value="PagL"/>
    <property type="match status" value="1"/>
</dbReference>
<dbReference type="Gene3D" id="2.40.160.20">
    <property type="match status" value="1"/>
</dbReference>
<feature type="chain" id="PRO_5002997126" description="Outer membrane insertion signal domain protein" evidence="1">
    <location>
        <begin position="30"/>
        <end position="415"/>
    </location>
</feature>
<proteinExistence type="predicted"/>
<evidence type="ECO:0000313" key="2">
    <source>
        <dbReference type="EMBL" id="EEX71964.1"/>
    </source>
</evidence>
<dbReference type="eggNOG" id="ENOG5030247">
    <property type="taxonomic scope" value="Bacteria"/>
</dbReference>
<keyword evidence="3" id="KW-1185">Reference proteome</keyword>
<dbReference type="RefSeq" id="WP_006255275.1">
    <property type="nucleotide sequence ID" value="NZ_GG700642.1"/>
</dbReference>
<protein>
    <recommendedName>
        <fullName evidence="4">Outer membrane insertion signal domain protein</fullName>
    </recommendedName>
</protein>
<dbReference type="GeneID" id="84576413"/>
<organism evidence="2 3">
    <name type="scientific">Alloprevotella tannerae ATCC 51259</name>
    <dbReference type="NCBI Taxonomy" id="626522"/>
    <lineage>
        <taxon>Bacteria</taxon>
        <taxon>Pseudomonadati</taxon>
        <taxon>Bacteroidota</taxon>
        <taxon>Bacteroidia</taxon>
        <taxon>Bacteroidales</taxon>
        <taxon>Prevotellaceae</taxon>
        <taxon>Alloprevotella</taxon>
    </lineage>
</organism>
<keyword evidence="1" id="KW-0732">Signal</keyword>
<evidence type="ECO:0008006" key="4">
    <source>
        <dbReference type="Google" id="ProtNLM"/>
    </source>
</evidence>
<dbReference type="AlphaFoldDB" id="C9LH06"/>
<dbReference type="EMBL" id="ACIJ02000018">
    <property type="protein sequence ID" value="EEX71964.1"/>
    <property type="molecule type" value="Genomic_DNA"/>
</dbReference>